<feature type="domain" description="6-phosphogluconate dehydrogenase NADP-binding" evidence="2">
    <location>
        <begin position="5"/>
        <end position="160"/>
    </location>
</feature>
<dbReference type="InterPro" id="IPR008927">
    <property type="entry name" value="6-PGluconate_DH-like_C_sf"/>
</dbReference>
<dbReference type="Gene3D" id="3.40.50.720">
    <property type="entry name" value="NAD(P)-binding Rossmann-like Domain"/>
    <property type="match status" value="1"/>
</dbReference>
<dbReference type="Gene3D" id="1.10.1040.10">
    <property type="entry name" value="N-(1-d-carboxylethyl)-l-norvaline Dehydrogenase, domain 2"/>
    <property type="match status" value="1"/>
</dbReference>
<dbReference type="OrthoDB" id="9786703at2"/>
<name>A0A286DBH4_9GAMM</name>
<dbReference type="RefSeq" id="WP_097122928.1">
    <property type="nucleotide sequence ID" value="NZ_OCND01000008.1"/>
</dbReference>
<dbReference type="InterPro" id="IPR048666">
    <property type="entry name" value="RedAm-like_C"/>
</dbReference>
<dbReference type="SUPFAM" id="SSF51735">
    <property type="entry name" value="NAD(P)-binding Rossmann-fold domains"/>
    <property type="match status" value="1"/>
</dbReference>
<dbReference type="InterPro" id="IPR051265">
    <property type="entry name" value="HIBADH-related_NP60_sf"/>
</dbReference>
<sequence>MSDATVIGLGPMGYMLASLLIDAGKTVTLWNRTADKAQPLIARGATLAASPAAALSASPVTLICVLDYAAAEAILSGTDFPSTLGNRLIVNLGTGGPDEAKRLESYIHQHGGRYLDGAIQAAPSQMGRDDTPLFVSGKREHFGEAEPLLRHFAGNLIYLGEKVDAAAHMDLATLSYVYGSYAGFLHGANIAKATGIDVATYGQLVNAISPSFGAFFQYEANAVASGDFRATESPLRISIPAVRRILRTSEQLKINTEMPALVDGWLQRADAQGLADEELAALIKVLQPKVAEVVA</sequence>
<dbReference type="GO" id="GO:0000785">
    <property type="term" value="C:chromatin"/>
    <property type="evidence" value="ECO:0007669"/>
    <property type="project" value="TreeGrafter"/>
</dbReference>
<organism evidence="4 5">
    <name type="scientific">Pseudoxanthomonas wuyuanensis</name>
    <dbReference type="NCBI Taxonomy" id="1073196"/>
    <lineage>
        <taxon>Bacteria</taxon>
        <taxon>Pseudomonadati</taxon>
        <taxon>Pseudomonadota</taxon>
        <taxon>Gammaproteobacteria</taxon>
        <taxon>Lysobacterales</taxon>
        <taxon>Lysobacteraceae</taxon>
        <taxon>Pseudoxanthomonas</taxon>
    </lineage>
</organism>
<dbReference type="GO" id="GO:0031491">
    <property type="term" value="F:nucleosome binding"/>
    <property type="evidence" value="ECO:0007669"/>
    <property type="project" value="TreeGrafter"/>
</dbReference>
<dbReference type="AlphaFoldDB" id="A0A286DBH4"/>
<keyword evidence="5" id="KW-1185">Reference proteome</keyword>
<evidence type="ECO:0000259" key="3">
    <source>
        <dbReference type="Pfam" id="PF21761"/>
    </source>
</evidence>
<reference evidence="4 5" key="1">
    <citation type="submission" date="2017-09" db="EMBL/GenBank/DDBJ databases">
        <authorList>
            <person name="Ehlers B."/>
            <person name="Leendertz F.H."/>
        </authorList>
    </citation>
    <scope>NUCLEOTIDE SEQUENCE [LARGE SCALE GENOMIC DNA]</scope>
    <source>
        <strain evidence="4 5">CGMCC 1.10978</strain>
    </source>
</reference>
<dbReference type="PANTHER" id="PTHR43580">
    <property type="entry name" value="OXIDOREDUCTASE GLYR1-RELATED"/>
    <property type="match status" value="1"/>
</dbReference>
<proteinExistence type="predicted"/>
<dbReference type="GO" id="GO:0016491">
    <property type="term" value="F:oxidoreductase activity"/>
    <property type="evidence" value="ECO:0007669"/>
    <property type="project" value="UniProtKB-KW"/>
</dbReference>
<keyword evidence="1" id="KW-0560">Oxidoreductase</keyword>
<evidence type="ECO:0000313" key="4">
    <source>
        <dbReference type="EMBL" id="SOD56006.1"/>
    </source>
</evidence>
<accession>A0A286DBH4</accession>
<dbReference type="InterPro" id="IPR006115">
    <property type="entry name" value="6PGDH_NADP-bd"/>
</dbReference>
<dbReference type="InterPro" id="IPR013328">
    <property type="entry name" value="6PGD_dom2"/>
</dbReference>
<dbReference type="Proteomes" id="UP000219374">
    <property type="component" value="Unassembled WGS sequence"/>
</dbReference>
<dbReference type="PANTHER" id="PTHR43580:SF2">
    <property type="entry name" value="CYTOKINE-LIKE NUCLEAR FACTOR N-PAC"/>
    <property type="match status" value="1"/>
</dbReference>
<dbReference type="GO" id="GO:0050661">
    <property type="term" value="F:NADP binding"/>
    <property type="evidence" value="ECO:0007669"/>
    <property type="project" value="InterPro"/>
</dbReference>
<dbReference type="InterPro" id="IPR015815">
    <property type="entry name" value="HIBADH-related"/>
</dbReference>
<dbReference type="SUPFAM" id="SSF48179">
    <property type="entry name" value="6-phosphogluconate dehydrogenase C-terminal domain-like"/>
    <property type="match status" value="1"/>
</dbReference>
<feature type="domain" description="NADPH-dependent reductive aminase-like C-terminal" evidence="3">
    <location>
        <begin position="165"/>
        <end position="287"/>
    </location>
</feature>
<dbReference type="PIRSF" id="PIRSF000103">
    <property type="entry name" value="HIBADH"/>
    <property type="match status" value="1"/>
</dbReference>
<dbReference type="EMBL" id="OCND01000008">
    <property type="protein sequence ID" value="SOD56006.1"/>
    <property type="molecule type" value="Genomic_DNA"/>
</dbReference>
<protein>
    <submittedName>
        <fullName evidence="4">3-hydroxyisobutyrate dehydrogenase</fullName>
    </submittedName>
</protein>
<evidence type="ECO:0000256" key="1">
    <source>
        <dbReference type="ARBA" id="ARBA00023002"/>
    </source>
</evidence>
<dbReference type="GO" id="GO:0140673">
    <property type="term" value="P:transcription elongation-coupled chromatin remodeling"/>
    <property type="evidence" value="ECO:0007669"/>
    <property type="project" value="TreeGrafter"/>
</dbReference>
<evidence type="ECO:0000259" key="2">
    <source>
        <dbReference type="Pfam" id="PF03446"/>
    </source>
</evidence>
<evidence type="ECO:0000313" key="5">
    <source>
        <dbReference type="Proteomes" id="UP000219374"/>
    </source>
</evidence>
<dbReference type="Pfam" id="PF03446">
    <property type="entry name" value="NAD_binding_2"/>
    <property type="match status" value="1"/>
</dbReference>
<dbReference type="InterPro" id="IPR036291">
    <property type="entry name" value="NAD(P)-bd_dom_sf"/>
</dbReference>
<dbReference type="Pfam" id="PF21761">
    <property type="entry name" value="RedAm-like_C"/>
    <property type="match status" value="1"/>
</dbReference>
<dbReference type="GO" id="GO:0003677">
    <property type="term" value="F:DNA binding"/>
    <property type="evidence" value="ECO:0007669"/>
    <property type="project" value="TreeGrafter"/>
</dbReference>
<gene>
    <name evidence="4" type="ORF">SAMN06296416_108128</name>
</gene>